<dbReference type="InterPro" id="IPR012340">
    <property type="entry name" value="NA-bd_OB-fold"/>
</dbReference>
<feature type="domain" description="Replication protein A C-terminal" evidence="5">
    <location>
        <begin position="94"/>
        <end position="185"/>
    </location>
</feature>
<dbReference type="GO" id="GO:0000724">
    <property type="term" value="P:double-strand break repair via homologous recombination"/>
    <property type="evidence" value="ECO:0007669"/>
    <property type="project" value="TreeGrafter"/>
</dbReference>
<keyword evidence="3" id="KW-0238">DNA-binding</keyword>
<evidence type="ECO:0000256" key="1">
    <source>
        <dbReference type="ARBA" id="ARBA00004123"/>
    </source>
</evidence>
<comment type="subcellular location">
    <subcellularLocation>
        <location evidence="1">Nucleus</location>
    </subcellularLocation>
</comment>
<dbReference type="GO" id="GO:0003697">
    <property type="term" value="F:single-stranded DNA binding"/>
    <property type="evidence" value="ECO:0007669"/>
    <property type="project" value="TreeGrafter"/>
</dbReference>
<dbReference type="Gene3D" id="1.10.10.10">
    <property type="entry name" value="Winged helix-like DNA-binding domain superfamily/Winged helix DNA-binding domain"/>
    <property type="match status" value="1"/>
</dbReference>
<dbReference type="InterPro" id="IPR036388">
    <property type="entry name" value="WH-like_DNA-bd_sf"/>
</dbReference>
<dbReference type="InterPro" id="IPR014892">
    <property type="entry name" value="RPA_C"/>
</dbReference>
<feature type="non-terminal residue" evidence="6">
    <location>
        <position position="1"/>
    </location>
</feature>
<protein>
    <recommendedName>
        <fullName evidence="5">Replication protein A C-terminal domain-containing protein</fullName>
    </recommendedName>
</protein>
<accession>A0A482VR75</accession>
<dbReference type="PANTHER" id="PTHR13989">
    <property type="entry name" value="REPLICATION PROTEIN A-RELATED"/>
    <property type="match status" value="1"/>
</dbReference>
<organism evidence="6 7">
    <name type="scientific">Asbolus verrucosus</name>
    <name type="common">Desert ironclad beetle</name>
    <dbReference type="NCBI Taxonomy" id="1661398"/>
    <lineage>
        <taxon>Eukaryota</taxon>
        <taxon>Metazoa</taxon>
        <taxon>Ecdysozoa</taxon>
        <taxon>Arthropoda</taxon>
        <taxon>Hexapoda</taxon>
        <taxon>Insecta</taxon>
        <taxon>Pterygota</taxon>
        <taxon>Neoptera</taxon>
        <taxon>Endopterygota</taxon>
        <taxon>Coleoptera</taxon>
        <taxon>Polyphaga</taxon>
        <taxon>Cucujiformia</taxon>
        <taxon>Tenebrionidae</taxon>
        <taxon>Pimeliinae</taxon>
        <taxon>Asbolus</taxon>
    </lineage>
</organism>
<dbReference type="GO" id="GO:0005662">
    <property type="term" value="C:DNA replication factor A complex"/>
    <property type="evidence" value="ECO:0007669"/>
    <property type="project" value="TreeGrafter"/>
</dbReference>
<dbReference type="STRING" id="1661398.A0A482VR75"/>
<evidence type="ECO:0000313" key="7">
    <source>
        <dbReference type="Proteomes" id="UP000292052"/>
    </source>
</evidence>
<dbReference type="Proteomes" id="UP000292052">
    <property type="component" value="Unassembled WGS sequence"/>
</dbReference>
<keyword evidence="7" id="KW-1185">Reference proteome</keyword>
<dbReference type="InterPro" id="IPR036390">
    <property type="entry name" value="WH_DNA-bd_sf"/>
</dbReference>
<dbReference type="OrthoDB" id="25571at2759"/>
<evidence type="ECO:0000256" key="2">
    <source>
        <dbReference type="ARBA" id="ARBA00007815"/>
    </source>
</evidence>
<dbReference type="GO" id="GO:0000781">
    <property type="term" value="C:chromosome, telomeric region"/>
    <property type="evidence" value="ECO:0007669"/>
    <property type="project" value="TreeGrafter"/>
</dbReference>
<sequence length="192" mass="21402">GCLVGVVKNVTVQGCQITCFIEDHTGTIKAEVMAKLSSLNENRYAQVFGSIRYQNADKIFMIIKSIPVNDANVITCHLLQVICKRLEAESELKKQVSSANSAGEALVNALAGEDEMHTATTRITTFQEAVLNVIKTDDSEYGISKKSILRQFPSYQEHEVMLCHFSQTIEYLTREGFIYPTIDQNYLKAASN</sequence>
<dbReference type="GO" id="GO:0035861">
    <property type="term" value="C:site of double-strand break"/>
    <property type="evidence" value="ECO:0007669"/>
    <property type="project" value="TreeGrafter"/>
</dbReference>
<evidence type="ECO:0000313" key="6">
    <source>
        <dbReference type="EMBL" id="RZC34858.1"/>
    </source>
</evidence>
<reference evidence="6 7" key="1">
    <citation type="submission" date="2017-03" db="EMBL/GenBank/DDBJ databases">
        <title>Genome of the blue death feigning beetle - Asbolus verrucosus.</title>
        <authorList>
            <person name="Rider S.D."/>
        </authorList>
    </citation>
    <scope>NUCLEOTIDE SEQUENCE [LARGE SCALE GENOMIC DNA]</scope>
    <source>
        <strain evidence="6">Butters</strain>
        <tissue evidence="6">Head and leg muscle</tissue>
    </source>
</reference>
<comment type="similarity">
    <text evidence="2">Belongs to the replication factor A protein 2 family.</text>
</comment>
<dbReference type="SUPFAM" id="SSF46785">
    <property type="entry name" value="Winged helix' DNA-binding domain"/>
    <property type="match status" value="1"/>
</dbReference>
<dbReference type="SUPFAM" id="SSF50249">
    <property type="entry name" value="Nucleic acid-binding proteins"/>
    <property type="match status" value="1"/>
</dbReference>
<evidence type="ECO:0000259" key="5">
    <source>
        <dbReference type="Pfam" id="PF08784"/>
    </source>
</evidence>
<keyword evidence="4" id="KW-0539">Nucleus</keyword>
<dbReference type="Pfam" id="PF08784">
    <property type="entry name" value="RPA_C"/>
    <property type="match status" value="1"/>
</dbReference>
<comment type="caution">
    <text evidence="6">The sequence shown here is derived from an EMBL/GenBank/DDBJ whole genome shotgun (WGS) entry which is preliminary data.</text>
</comment>
<evidence type="ECO:0000256" key="4">
    <source>
        <dbReference type="ARBA" id="ARBA00023242"/>
    </source>
</evidence>
<dbReference type="GO" id="GO:0006289">
    <property type="term" value="P:nucleotide-excision repair"/>
    <property type="evidence" value="ECO:0007669"/>
    <property type="project" value="TreeGrafter"/>
</dbReference>
<dbReference type="PANTHER" id="PTHR13989:SF16">
    <property type="entry name" value="REPLICATION PROTEIN A2"/>
    <property type="match status" value="1"/>
</dbReference>
<dbReference type="GO" id="GO:0006260">
    <property type="term" value="P:DNA replication"/>
    <property type="evidence" value="ECO:0007669"/>
    <property type="project" value="TreeGrafter"/>
</dbReference>
<name>A0A482VR75_ASBVE</name>
<evidence type="ECO:0000256" key="3">
    <source>
        <dbReference type="ARBA" id="ARBA00023125"/>
    </source>
</evidence>
<proteinExistence type="inferred from homology"/>
<dbReference type="Gene3D" id="2.40.50.140">
    <property type="entry name" value="Nucleic acid-binding proteins"/>
    <property type="match status" value="1"/>
</dbReference>
<dbReference type="AlphaFoldDB" id="A0A482VR75"/>
<gene>
    <name evidence="6" type="ORF">BDFB_009842</name>
</gene>
<dbReference type="InterPro" id="IPR040260">
    <property type="entry name" value="RFA2-like"/>
</dbReference>
<dbReference type="EMBL" id="QDEB01076140">
    <property type="protein sequence ID" value="RZC34858.1"/>
    <property type="molecule type" value="Genomic_DNA"/>
</dbReference>